<dbReference type="Pfam" id="PF00356">
    <property type="entry name" value="LacI"/>
    <property type="match status" value="1"/>
</dbReference>
<dbReference type="InterPro" id="IPR010982">
    <property type="entry name" value="Lambda_DNA-bd_dom_sf"/>
</dbReference>
<organism evidence="6 7">
    <name type="scientific">Microbispora rosea</name>
    <dbReference type="NCBI Taxonomy" id="58117"/>
    <lineage>
        <taxon>Bacteria</taxon>
        <taxon>Bacillati</taxon>
        <taxon>Actinomycetota</taxon>
        <taxon>Actinomycetes</taxon>
        <taxon>Streptosporangiales</taxon>
        <taxon>Streptosporangiaceae</taxon>
        <taxon>Microbispora</taxon>
    </lineage>
</organism>
<dbReference type="GO" id="GO:0000976">
    <property type="term" value="F:transcription cis-regulatory region binding"/>
    <property type="evidence" value="ECO:0007669"/>
    <property type="project" value="TreeGrafter"/>
</dbReference>
<evidence type="ECO:0000313" key="7">
    <source>
        <dbReference type="Proteomes" id="UP000186096"/>
    </source>
</evidence>
<dbReference type="STRING" id="58117.SAMN05421833_10644"/>
<dbReference type="PANTHER" id="PTHR30146">
    <property type="entry name" value="LACI-RELATED TRANSCRIPTIONAL REPRESSOR"/>
    <property type="match status" value="1"/>
</dbReference>
<sequence>MSGARRMTKVRPGESPTERPKAAVMEDVAVLAGVSAMTVSRVLNAPEKVRPETRARVLAAVRELDYRPNSAARVLVTGRSGVLGVVCFDTTLYGPASTLFGIEQAARDSDYLVSIASLPALNRSWITRGIDRLRSQSVDGVIVVAPHESAAEGLRHLPQGLPVVDVGGGTDLLVPVAAVDQRAGAARATRHLLSLGHRTVWHLSGPPNWIDSSGRVAGWRSALEAEGREVPEPLVGDWTAHSGYEIGKRLAREPDVTAVFVANDHMAMGVLRALREAGRRVPEDVSVVGFDDVPEAAYFWPPLTTVRQNFGEVGRQAFQLLLDRIAGVDGKARRMVEPELVVRESTGVSS</sequence>
<dbReference type="SUPFAM" id="SSF53822">
    <property type="entry name" value="Periplasmic binding protein-like I"/>
    <property type="match status" value="1"/>
</dbReference>
<dbReference type="Proteomes" id="UP000186096">
    <property type="component" value="Unassembled WGS sequence"/>
</dbReference>
<dbReference type="PROSITE" id="PS00356">
    <property type="entry name" value="HTH_LACI_1"/>
    <property type="match status" value="1"/>
</dbReference>
<evidence type="ECO:0000256" key="2">
    <source>
        <dbReference type="ARBA" id="ARBA00023125"/>
    </source>
</evidence>
<evidence type="ECO:0000256" key="4">
    <source>
        <dbReference type="SAM" id="MobiDB-lite"/>
    </source>
</evidence>
<dbReference type="Gene3D" id="3.40.50.2300">
    <property type="match status" value="2"/>
</dbReference>
<name>A0A1N6Y979_9ACTN</name>
<evidence type="ECO:0000313" key="6">
    <source>
        <dbReference type="EMBL" id="SIR11041.1"/>
    </source>
</evidence>
<protein>
    <submittedName>
        <fullName evidence="6">Transcriptional regulator, LacI family</fullName>
    </submittedName>
</protein>
<reference evidence="7" key="1">
    <citation type="submission" date="2017-01" db="EMBL/GenBank/DDBJ databases">
        <authorList>
            <person name="Varghese N."/>
            <person name="Submissions S."/>
        </authorList>
    </citation>
    <scope>NUCLEOTIDE SEQUENCE [LARGE SCALE GENOMIC DNA]</scope>
    <source>
        <strain evidence="7">ATCC 12950</strain>
    </source>
</reference>
<keyword evidence="7" id="KW-1185">Reference proteome</keyword>
<evidence type="ECO:0000256" key="3">
    <source>
        <dbReference type="ARBA" id="ARBA00023163"/>
    </source>
</evidence>
<dbReference type="Pfam" id="PF13377">
    <property type="entry name" value="Peripla_BP_3"/>
    <property type="match status" value="1"/>
</dbReference>
<dbReference type="InterPro" id="IPR000843">
    <property type="entry name" value="HTH_LacI"/>
</dbReference>
<keyword evidence="3" id="KW-0804">Transcription</keyword>
<proteinExistence type="predicted"/>
<evidence type="ECO:0000259" key="5">
    <source>
        <dbReference type="PROSITE" id="PS50932"/>
    </source>
</evidence>
<dbReference type="PROSITE" id="PS50932">
    <property type="entry name" value="HTH_LACI_2"/>
    <property type="match status" value="1"/>
</dbReference>
<dbReference type="InterPro" id="IPR046335">
    <property type="entry name" value="LacI/GalR-like_sensor"/>
</dbReference>
<dbReference type="EMBL" id="FTNI01000006">
    <property type="protein sequence ID" value="SIR11041.1"/>
    <property type="molecule type" value="Genomic_DNA"/>
</dbReference>
<evidence type="ECO:0000256" key="1">
    <source>
        <dbReference type="ARBA" id="ARBA00023015"/>
    </source>
</evidence>
<dbReference type="SUPFAM" id="SSF47413">
    <property type="entry name" value="lambda repressor-like DNA-binding domains"/>
    <property type="match status" value="1"/>
</dbReference>
<dbReference type="SMART" id="SM00354">
    <property type="entry name" value="HTH_LACI"/>
    <property type="match status" value="1"/>
</dbReference>
<feature type="region of interest" description="Disordered" evidence="4">
    <location>
        <begin position="1"/>
        <end position="21"/>
    </location>
</feature>
<dbReference type="CDD" id="cd01574">
    <property type="entry name" value="PBP1_LacI"/>
    <property type="match status" value="1"/>
</dbReference>
<keyword evidence="1" id="KW-0805">Transcription regulation</keyword>
<dbReference type="Gene3D" id="1.10.260.40">
    <property type="entry name" value="lambda repressor-like DNA-binding domains"/>
    <property type="match status" value="1"/>
</dbReference>
<dbReference type="InterPro" id="IPR028082">
    <property type="entry name" value="Peripla_BP_I"/>
</dbReference>
<keyword evidence="2" id="KW-0238">DNA-binding</keyword>
<dbReference type="AlphaFoldDB" id="A0A1N6Y979"/>
<dbReference type="PANTHER" id="PTHR30146:SF109">
    <property type="entry name" value="HTH-TYPE TRANSCRIPTIONAL REGULATOR GALS"/>
    <property type="match status" value="1"/>
</dbReference>
<gene>
    <name evidence="6" type="ORF">SAMN05421833_10644</name>
</gene>
<dbReference type="CDD" id="cd01392">
    <property type="entry name" value="HTH_LacI"/>
    <property type="match status" value="1"/>
</dbReference>
<dbReference type="RefSeq" id="WP_373320548.1">
    <property type="nucleotide sequence ID" value="NZ_FTNI01000006.1"/>
</dbReference>
<dbReference type="GO" id="GO:0003700">
    <property type="term" value="F:DNA-binding transcription factor activity"/>
    <property type="evidence" value="ECO:0007669"/>
    <property type="project" value="TreeGrafter"/>
</dbReference>
<accession>A0A1N6Y979</accession>
<feature type="domain" description="HTH lacI-type" evidence="5">
    <location>
        <begin position="23"/>
        <end position="77"/>
    </location>
</feature>